<dbReference type="Gene3D" id="3.40.50.720">
    <property type="entry name" value="NAD(P)-binding Rossmann-like Domain"/>
    <property type="match status" value="1"/>
</dbReference>
<keyword evidence="4" id="KW-1185">Reference proteome</keyword>
<protein>
    <submittedName>
        <fullName evidence="3">Gfo/Idh/MocA family protein</fullName>
    </submittedName>
</protein>
<proteinExistence type="predicted"/>
<gene>
    <name evidence="3" type="ORF">ACFQ2I_17095</name>
</gene>
<organism evidence="3 4">
    <name type="scientific">Paenibacillus chungangensis</name>
    <dbReference type="NCBI Taxonomy" id="696535"/>
    <lineage>
        <taxon>Bacteria</taxon>
        <taxon>Bacillati</taxon>
        <taxon>Bacillota</taxon>
        <taxon>Bacilli</taxon>
        <taxon>Bacillales</taxon>
        <taxon>Paenibacillaceae</taxon>
        <taxon>Paenibacillus</taxon>
    </lineage>
</organism>
<feature type="domain" description="Gfo/Idh/MocA-like oxidoreductase N-terminal" evidence="1">
    <location>
        <begin position="15"/>
        <end position="133"/>
    </location>
</feature>
<accession>A0ABW3HU67</accession>
<evidence type="ECO:0000259" key="1">
    <source>
        <dbReference type="Pfam" id="PF01408"/>
    </source>
</evidence>
<dbReference type="Pfam" id="PF22725">
    <property type="entry name" value="GFO_IDH_MocA_C3"/>
    <property type="match status" value="1"/>
</dbReference>
<dbReference type="EMBL" id="JBHTJZ010000030">
    <property type="protein sequence ID" value="MFD0961082.1"/>
    <property type="molecule type" value="Genomic_DNA"/>
</dbReference>
<dbReference type="Pfam" id="PF01408">
    <property type="entry name" value="GFO_IDH_MocA"/>
    <property type="match status" value="1"/>
</dbReference>
<dbReference type="PANTHER" id="PTHR43377">
    <property type="entry name" value="BILIVERDIN REDUCTASE A"/>
    <property type="match status" value="1"/>
</dbReference>
<feature type="domain" description="GFO/IDH/MocA-like oxidoreductase" evidence="2">
    <location>
        <begin position="142"/>
        <end position="257"/>
    </location>
</feature>
<dbReference type="InterPro" id="IPR051450">
    <property type="entry name" value="Gfo/Idh/MocA_Oxidoreductases"/>
</dbReference>
<dbReference type="SUPFAM" id="SSF55347">
    <property type="entry name" value="Glyceraldehyde-3-phosphate dehydrogenase-like, C-terminal domain"/>
    <property type="match status" value="1"/>
</dbReference>
<evidence type="ECO:0000313" key="3">
    <source>
        <dbReference type="EMBL" id="MFD0961082.1"/>
    </source>
</evidence>
<reference evidence="4" key="1">
    <citation type="journal article" date="2019" name="Int. J. Syst. Evol. Microbiol.">
        <title>The Global Catalogue of Microorganisms (GCM) 10K type strain sequencing project: providing services to taxonomists for standard genome sequencing and annotation.</title>
        <authorList>
            <consortium name="The Broad Institute Genomics Platform"/>
            <consortium name="The Broad Institute Genome Sequencing Center for Infectious Disease"/>
            <person name="Wu L."/>
            <person name="Ma J."/>
        </authorList>
    </citation>
    <scope>NUCLEOTIDE SEQUENCE [LARGE SCALE GENOMIC DNA]</scope>
    <source>
        <strain evidence="4">CCUG 59129</strain>
    </source>
</reference>
<evidence type="ECO:0000313" key="4">
    <source>
        <dbReference type="Proteomes" id="UP001596989"/>
    </source>
</evidence>
<dbReference type="Proteomes" id="UP001596989">
    <property type="component" value="Unassembled WGS sequence"/>
</dbReference>
<comment type="caution">
    <text evidence="3">The sequence shown here is derived from an EMBL/GenBank/DDBJ whole genome shotgun (WGS) entry which is preliminary data.</text>
</comment>
<dbReference type="Gene3D" id="3.30.360.10">
    <property type="entry name" value="Dihydrodipicolinate Reductase, domain 2"/>
    <property type="match status" value="1"/>
</dbReference>
<dbReference type="InterPro" id="IPR036291">
    <property type="entry name" value="NAD(P)-bd_dom_sf"/>
</dbReference>
<dbReference type="SUPFAM" id="SSF51735">
    <property type="entry name" value="NAD(P)-binding Rossmann-fold domains"/>
    <property type="match status" value="1"/>
</dbReference>
<dbReference type="PANTHER" id="PTHR43377:SF1">
    <property type="entry name" value="BILIVERDIN REDUCTASE A"/>
    <property type="match status" value="1"/>
</dbReference>
<dbReference type="InterPro" id="IPR000683">
    <property type="entry name" value="Gfo/Idh/MocA-like_OxRdtase_N"/>
</dbReference>
<dbReference type="RefSeq" id="WP_377566307.1">
    <property type="nucleotide sequence ID" value="NZ_JBHTJZ010000030.1"/>
</dbReference>
<name>A0ABW3HU67_9BACL</name>
<sequence>MQANDQTVGEARQVIRLGIIGLGRFSRYHLICLSQQIDVKLIAVADLNKDQVNEVVEQWNCKGYLDWNAMLDNESMDAVIVLTPEMYHVEPVLKALSKGCHVFVEKPLALEHEEAAKLVQTAEQANRLLMVGHVGRFDTRLLKMKRAITEGRLGPLRSIYARRNNPKKYFSIYRRSNPIYILGIHDIDLMHWMTGSRVVEVFARSSSSSDSEHDLIWSMLKYANGTIGVIENNWLMPDNTPAEMDIRMEIVGDSGTIHFQEPDRSLEFWVDDAITAPASYSWNEVYGQYYGDLHNEMNHFYACIRQNKPSSILNPYDALEAVKVAEAIVQSSKTGLPIQLS</sequence>
<dbReference type="InterPro" id="IPR055170">
    <property type="entry name" value="GFO_IDH_MocA-like_dom"/>
</dbReference>
<evidence type="ECO:0000259" key="2">
    <source>
        <dbReference type="Pfam" id="PF22725"/>
    </source>
</evidence>